<reference evidence="3" key="1">
    <citation type="submission" date="2007-10" db="EMBL/GenBank/DDBJ databases">
        <title>Complete genome of Alkaliphilus oremlandii OhILAs.</title>
        <authorList>
            <person name="Copeland A."/>
            <person name="Lucas S."/>
            <person name="Lapidus A."/>
            <person name="Barry K."/>
            <person name="Detter J.C."/>
            <person name="Glavina del Rio T."/>
            <person name="Hammon N."/>
            <person name="Israni S."/>
            <person name="Dalin E."/>
            <person name="Tice H."/>
            <person name="Pitluck S."/>
            <person name="Chain P."/>
            <person name="Malfatti S."/>
            <person name="Shin M."/>
            <person name="Vergez L."/>
            <person name="Schmutz J."/>
            <person name="Larimer F."/>
            <person name="Land M."/>
            <person name="Hauser L."/>
            <person name="Kyrpides N."/>
            <person name="Mikhailova N."/>
            <person name="Stolz J.F."/>
            <person name="Dawson A."/>
            <person name="Fisher E."/>
            <person name="Crable B."/>
            <person name="Perera E."/>
            <person name="Lisak J."/>
            <person name="Ranganathan M."/>
            <person name="Basu P."/>
            <person name="Richardson P."/>
        </authorList>
    </citation>
    <scope>NUCLEOTIDE SEQUENCE [LARGE SCALE GENOMIC DNA]</scope>
    <source>
        <strain evidence="3">OhILAs</strain>
    </source>
</reference>
<dbReference type="HOGENOM" id="CLU_187555_0_0_9"/>
<dbReference type="EMBL" id="CP000853">
    <property type="protein sequence ID" value="ABW18833.1"/>
    <property type="molecule type" value="Genomic_DNA"/>
</dbReference>
<evidence type="ECO:0000259" key="1">
    <source>
        <dbReference type="Pfam" id="PF12728"/>
    </source>
</evidence>
<dbReference type="GO" id="GO:0003677">
    <property type="term" value="F:DNA binding"/>
    <property type="evidence" value="ECO:0007669"/>
    <property type="project" value="InterPro"/>
</dbReference>
<dbReference type="Proteomes" id="UP000000269">
    <property type="component" value="Chromosome"/>
</dbReference>
<dbReference type="OrthoDB" id="2083128at2"/>
<feature type="domain" description="Helix-turn-helix" evidence="1">
    <location>
        <begin position="7"/>
        <end position="55"/>
    </location>
</feature>
<evidence type="ECO:0000313" key="2">
    <source>
        <dbReference type="EMBL" id="ABW18833.1"/>
    </source>
</evidence>
<protein>
    <submittedName>
        <fullName evidence="2">DNA binding domain, excisionase family</fullName>
    </submittedName>
</protein>
<keyword evidence="3" id="KW-1185">Reference proteome</keyword>
<dbReference type="NCBIfam" id="TIGR01764">
    <property type="entry name" value="excise"/>
    <property type="match status" value="1"/>
</dbReference>
<dbReference type="InterPro" id="IPR041657">
    <property type="entry name" value="HTH_17"/>
</dbReference>
<sequence length="71" mass="8292">MSDREYLYTVDEVAQILKVNKNAVYDLINAKVIKALKLGRLKITKFELLRFLKEHNGKDLSDLNNIRELNT</sequence>
<organism evidence="2 3">
    <name type="scientific">Alkaliphilus oremlandii (strain OhILAs)</name>
    <name type="common">Clostridium oremlandii (strain OhILAs)</name>
    <dbReference type="NCBI Taxonomy" id="350688"/>
    <lineage>
        <taxon>Bacteria</taxon>
        <taxon>Bacillati</taxon>
        <taxon>Bacillota</taxon>
        <taxon>Clostridia</taxon>
        <taxon>Peptostreptococcales</taxon>
        <taxon>Natronincolaceae</taxon>
        <taxon>Alkaliphilus</taxon>
    </lineage>
</organism>
<name>A8MGA5_ALKOO</name>
<dbReference type="Pfam" id="PF12728">
    <property type="entry name" value="HTH_17"/>
    <property type="match status" value="1"/>
</dbReference>
<gene>
    <name evidence="2" type="ordered locus">Clos_1288</name>
</gene>
<accession>A8MGA5</accession>
<dbReference type="InterPro" id="IPR010093">
    <property type="entry name" value="SinI_DNA-bd"/>
</dbReference>
<dbReference type="AlphaFoldDB" id="A8MGA5"/>
<dbReference type="KEGG" id="aoe:Clos_1288"/>
<proteinExistence type="predicted"/>
<dbReference type="RefSeq" id="WP_012159145.1">
    <property type="nucleotide sequence ID" value="NC_009922.1"/>
</dbReference>
<dbReference type="STRING" id="350688.Clos_1288"/>
<evidence type="ECO:0000313" key="3">
    <source>
        <dbReference type="Proteomes" id="UP000000269"/>
    </source>
</evidence>
<dbReference type="eggNOG" id="ENOG5033AWG">
    <property type="taxonomic scope" value="Bacteria"/>
</dbReference>